<dbReference type="PANTHER" id="PTHR34157">
    <property type="entry name" value="TUZIN"/>
    <property type="match status" value="1"/>
</dbReference>
<feature type="compositionally biased region" description="Polar residues" evidence="1">
    <location>
        <begin position="109"/>
        <end position="122"/>
    </location>
</feature>
<feature type="region of interest" description="Disordered" evidence="1">
    <location>
        <begin position="611"/>
        <end position="649"/>
    </location>
</feature>
<feature type="compositionally biased region" description="Low complexity" evidence="1">
    <location>
        <begin position="269"/>
        <end position="293"/>
    </location>
</feature>
<feature type="compositionally biased region" description="Low complexity" evidence="1">
    <location>
        <begin position="123"/>
        <end position="134"/>
    </location>
</feature>
<dbReference type="SMART" id="SM00333">
    <property type="entry name" value="TUDOR"/>
    <property type="match status" value="3"/>
</dbReference>
<dbReference type="SMART" id="SM00743">
    <property type="entry name" value="Agenet"/>
    <property type="match status" value="3"/>
</dbReference>
<feature type="compositionally biased region" description="Acidic residues" evidence="1">
    <location>
        <begin position="453"/>
        <end position="467"/>
    </location>
</feature>
<evidence type="ECO:0008006" key="6">
    <source>
        <dbReference type="Google" id="ProtNLM"/>
    </source>
</evidence>
<evidence type="ECO:0000313" key="5">
    <source>
        <dbReference type="Proteomes" id="UP000794436"/>
    </source>
</evidence>
<dbReference type="Gene3D" id="2.30.30.140">
    <property type="match status" value="3"/>
</dbReference>
<evidence type="ECO:0000256" key="1">
    <source>
        <dbReference type="SAM" id="MobiDB-lite"/>
    </source>
</evidence>
<feature type="domain" description="Tudor" evidence="2">
    <location>
        <begin position="971"/>
        <end position="1029"/>
    </location>
</feature>
<protein>
    <recommendedName>
        <fullName evidence="6">Tudor domain-containing protein</fullName>
    </recommendedName>
</protein>
<feature type="domain" description="Agenet" evidence="3">
    <location>
        <begin position="1039"/>
        <end position="1105"/>
    </location>
</feature>
<feature type="region of interest" description="Disordered" evidence="1">
    <location>
        <begin position="538"/>
        <end position="560"/>
    </location>
</feature>
<feature type="region of interest" description="Disordered" evidence="1">
    <location>
        <begin position="1167"/>
        <end position="1191"/>
    </location>
</feature>
<feature type="region of interest" description="Disordered" evidence="1">
    <location>
        <begin position="107"/>
        <end position="168"/>
    </location>
</feature>
<dbReference type="EMBL" id="SPLM01000003">
    <property type="protein sequence ID" value="TMW67942.1"/>
    <property type="molecule type" value="Genomic_DNA"/>
</dbReference>
<feature type="region of interest" description="Disordered" evidence="1">
    <location>
        <begin position="265"/>
        <end position="308"/>
    </location>
</feature>
<dbReference type="OrthoDB" id="63891at2759"/>
<sequence>MLGRLHRKKKRPLMTVMRRGSRAEDDEPHAMTTSQSPTSASQRVHAHGSYAPSDGSDEFEDEEEYDEEEEGEEVLERPRRRFVRSGMTSYELWISRNAMGRRFNRRVTHQPSNGDKQSQDKLSASAGDASSSPANETSTRAASTVGLPTNRTQRQPSTGMSSLSSALQEVMTTRPARLTSVAAVPPPLEVRTFVVEQNEDGDYFVASRRVPGNIPTRVRDDSFLGQGRELPVHTAAAGATSDREFRNHKDAASLMRRSDMDFVYRRNGRPSSTSSHSTVSTTSPASTPPHARSGGYKSPPRSKGDDQAFMHDAAGFPVYNTKRKDSAAILEDSNHPASAATEDDKMPILDGSVRGRAESSPLTMDDLFGEKPSSHNKENVVQARTNGHAPPAVSPTEAEKLVKQALANLQGDDDDDDDDSSFLNRSFMSVKDVDFIQSRKKSDAEKPQVQMDDVGEDEDEEYPEAPADEGCGTEDYGNYDNDPGQRTSNANVADFLGGFRRNSMGRNSLGRNSIGRSSLGRNPLQKNDFASRAARSLRNNRKGTHAKVTSELSRKLREARARIPMEYRDEFNPQPKKKRPGFLSSSKRVRFDLTLYCREFEVIEPLETEGDWKAHNNKDGGDDDDDEERASEDDFKPPELLPTANAPMPSHIAPVVENRVSMDDKRVSVSRRSDGNRFAMYMDSEASHAMQDEQEDATSSTMTTARLPASAVESIRACTHVDERIAWFLDRTGQQESLGPIEEQLYDEVCKPSIEELNTYIATKGEGVIYDLPSLVELIVKQSVYAGLRSKWLRLQSAVERLASISDPRHRQHIIKTVDVLVSAMTALDSEDVRAGYALAVEHNLIELLTMFPEEFHVPIPNNEVLSSSTVDVDVLKDTIAIIEEESEDDQDELERFDTVNDLDATFDHTQLPSNLSAALLEVVAIEEEDDRNIGHDAAIIERKYSVLPTTATAQPTEPPPSFDEAMTRSIAFRVDDLVEARYQGKTRYYPGKITQVHEDNTFDIVYDDGDTETHVAVKMIRPMRQTLENATPPKYIVEAYSLGEPIEARYRALNKFFQGEIAAKHDDGLYDVRYSDGDYEANVKPEMIRRRRSSTRSLTQVEKGSTEAPSIARFSAGNRVKARYRGLGRWYEGLIKAVRADGTYDVAYDDGENEEGVRATCIQLLNEETDHPRNESAVSKSREDDQVTMEAANTVGEEIDPLHDDTVQETVPVELTAPVNEPEHANHDSESQEASVLIQKNESSAIDSEEKVSDPCLPTHSDETEQQNDQLGQEDRGSETIEEEEQPIDQQRVSEDDADTSNEKPDEPRDPANTELDLVIETPVEPVSLGHCDNQNDDSDEEKFTKERKIERRKRPENRNHDADDDEVLQASTRFKPAPARSNGRLVSAKPTRSKRITSDRVDQVEPSVPKLSESTLRYLSSRETPRPPSTRCSARSVKSARKKEMLVKSTPSWKELEEWKNVDLILNRKRRIVNHGHMEGGQVPWGEEFAAIQSLKRFAAQYPDVLREHIECQLQEVTKTSRDDSASTRTAKSKSAARDALLTIKDLAFLLQHRLNSFLDVILPAVLPAVFHSKKRFLSDTAYEVLEALITHCSGRKLTLSLLRHAIQFPRDDTRLVNLTCLYVEKCVGKMGDAAVHDMLARSASEFLEDIADLLTCKSAPCQISLQKVLLVVSQALGEEGMERVLQSYLVGDALLLVRRHLLQAESMNTGTRSPAKCQQTIDGSTPGKPGTPATGQANGTSSGGLSILQRMLAQRQNRVVPAP</sequence>
<feature type="compositionally biased region" description="Basic and acidic residues" evidence="1">
    <location>
        <begin position="611"/>
        <end position="620"/>
    </location>
</feature>
<evidence type="ECO:0000259" key="3">
    <source>
        <dbReference type="SMART" id="SM00743"/>
    </source>
</evidence>
<feature type="domain" description="Agenet" evidence="3">
    <location>
        <begin position="971"/>
        <end position="1029"/>
    </location>
</feature>
<feature type="compositionally biased region" description="Basic residues" evidence="1">
    <location>
        <begin position="1"/>
        <end position="12"/>
    </location>
</feature>
<feature type="domain" description="Agenet" evidence="3">
    <location>
        <begin position="1113"/>
        <end position="1171"/>
    </location>
</feature>
<evidence type="ECO:0000313" key="4">
    <source>
        <dbReference type="EMBL" id="TMW67942.1"/>
    </source>
</evidence>
<feature type="region of interest" description="Disordered" evidence="1">
    <location>
        <begin position="1710"/>
        <end position="1745"/>
    </location>
</feature>
<feature type="compositionally biased region" description="Polar residues" evidence="1">
    <location>
        <begin position="135"/>
        <end position="168"/>
    </location>
</feature>
<dbReference type="Gene3D" id="1.25.10.10">
    <property type="entry name" value="Leucine-rich Repeat Variant"/>
    <property type="match status" value="1"/>
</dbReference>
<feature type="region of interest" description="Disordered" evidence="1">
    <location>
        <begin position="1243"/>
        <end position="1440"/>
    </location>
</feature>
<feature type="domain" description="Tudor" evidence="2">
    <location>
        <begin position="1113"/>
        <end position="1171"/>
    </location>
</feature>
<feature type="region of interest" description="Disordered" evidence="1">
    <location>
        <begin position="437"/>
        <end position="524"/>
    </location>
</feature>
<dbReference type="CDD" id="cd04508">
    <property type="entry name" value="Tudor_SF"/>
    <property type="match status" value="3"/>
</dbReference>
<feature type="compositionally biased region" description="Polar residues" evidence="1">
    <location>
        <begin position="1736"/>
        <end position="1745"/>
    </location>
</feature>
<feature type="compositionally biased region" description="Polar residues" evidence="1">
    <location>
        <begin position="1710"/>
        <end position="1726"/>
    </location>
</feature>
<accession>A0A8K1CQH7</accession>
<feature type="compositionally biased region" description="Basic and acidic residues" evidence="1">
    <location>
        <begin position="1302"/>
        <end position="1313"/>
    </location>
</feature>
<keyword evidence="5" id="KW-1185">Reference proteome</keyword>
<feature type="compositionally biased region" description="Acidic residues" evidence="1">
    <location>
        <begin position="55"/>
        <end position="73"/>
    </location>
</feature>
<feature type="compositionally biased region" description="Basic and acidic residues" evidence="1">
    <location>
        <begin position="1169"/>
        <end position="1186"/>
    </location>
</feature>
<dbReference type="PANTHER" id="PTHR34157:SF2">
    <property type="entry name" value="TUZIN"/>
    <property type="match status" value="1"/>
</dbReference>
<dbReference type="InterPro" id="IPR014002">
    <property type="entry name" value="Agenet_dom_plant"/>
</dbReference>
<proteinExistence type="predicted"/>
<feature type="domain" description="Tudor" evidence="2">
    <location>
        <begin position="1039"/>
        <end position="1097"/>
    </location>
</feature>
<comment type="caution">
    <text evidence="4">The sequence shown here is derived from an EMBL/GenBank/DDBJ whole genome shotgun (WGS) entry which is preliminary data.</text>
</comment>
<dbReference type="Proteomes" id="UP000794436">
    <property type="component" value="Unassembled WGS sequence"/>
</dbReference>
<evidence type="ECO:0000259" key="2">
    <source>
        <dbReference type="SMART" id="SM00333"/>
    </source>
</evidence>
<feature type="compositionally biased region" description="Polar residues" evidence="1">
    <location>
        <begin position="504"/>
        <end position="520"/>
    </location>
</feature>
<name>A0A8K1CQH7_PYTOL</name>
<feature type="region of interest" description="Disordered" evidence="1">
    <location>
        <begin position="1"/>
        <end position="82"/>
    </location>
</feature>
<dbReference type="InterPro" id="IPR011989">
    <property type="entry name" value="ARM-like"/>
</dbReference>
<feature type="compositionally biased region" description="Acidic residues" evidence="1">
    <location>
        <begin position="621"/>
        <end position="631"/>
    </location>
</feature>
<organism evidence="4 5">
    <name type="scientific">Pythium oligandrum</name>
    <name type="common">Mycoparasitic fungus</name>
    <dbReference type="NCBI Taxonomy" id="41045"/>
    <lineage>
        <taxon>Eukaryota</taxon>
        <taxon>Sar</taxon>
        <taxon>Stramenopiles</taxon>
        <taxon>Oomycota</taxon>
        <taxon>Peronosporomycetes</taxon>
        <taxon>Pythiales</taxon>
        <taxon>Pythiaceae</taxon>
        <taxon>Pythium</taxon>
    </lineage>
</organism>
<dbReference type="SUPFAM" id="SSF63748">
    <property type="entry name" value="Tudor/PWWP/MBT"/>
    <property type="match status" value="1"/>
</dbReference>
<reference evidence="4" key="1">
    <citation type="submission" date="2019-03" db="EMBL/GenBank/DDBJ databases">
        <title>Long read genome sequence of the mycoparasitic Pythium oligandrum ATCC 38472 isolated from sugarbeet rhizosphere.</title>
        <authorList>
            <person name="Gaulin E."/>
        </authorList>
    </citation>
    <scope>NUCLEOTIDE SEQUENCE</scope>
    <source>
        <strain evidence="4">ATCC 38472_TT</strain>
    </source>
</reference>
<feature type="compositionally biased region" description="Polar residues" evidence="1">
    <location>
        <begin position="1414"/>
        <end position="1424"/>
    </location>
</feature>
<gene>
    <name evidence="4" type="ORF">Poli38472_007614</name>
</gene>
<feature type="compositionally biased region" description="Polar residues" evidence="1">
    <location>
        <begin position="31"/>
        <end position="42"/>
    </location>
</feature>
<dbReference type="InterPro" id="IPR002999">
    <property type="entry name" value="Tudor"/>
</dbReference>